<comment type="cofactor">
    <cofactor evidence="1 5">
        <name>FAD</name>
        <dbReference type="ChEBI" id="CHEBI:57692"/>
    </cofactor>
</comment>
<evidence type="ECO:0000313" key="10">
    <source>
        <dbReference type="Proteomes" id="UP000188879"/>
    </source>
</evidence>
<dbReference type="Pfam" id="PF05199">
    <property type="entry name" value="GMC_oxred_C"/>
    <property type="match status" value="1"/>
</dbReference>
<dbReference type="PIRSF" id="PIRSF000137">
    <property type="entry name" value="Alcohol_oxidase"/>
    <property type="match status" value="1"/>
</dbReference>
<keyword evidence="4 5" id="KW-0274">FAD</keyword>
<dbReference type="SUPFAM" id="SSF51905">
    <property type="entry name" value="FAD/NAD(P)-binding domain"/>
    <property type="match status" value="1"/>
</dbReference>
<dbReference type="InterPro" id="IPR007867">
    <property type="entry name" value="GMC_OxRtase_C"/>
</dbReference>
<evidence type="ECO:0000256" key="2">
    <source>
        <dbReference type="ARBA" id="ARBA00010790"/>
    </source>
</evidence>
<dbReference type="AlphaFoldDB" id="A0A1V2GY16"/>
<keyword evidence="3 6" id="KW-0285">Flavoprotein</keyword>
<dbReference type="Gene3D" id="3.50.50.60">
    <property type="entry name" value="FAD/NAD(P)-binding domain"/>
    <property type="match status" value="2"/>
</dbReference>
<dbReference type="Proteomes" id="UP000188879">
    <property type="component" value="Unassembled WGS sequence"/>
</dbReference>
<reference evidence="9 10" key="1">
    <citation type="submission" date="2016-10" db="EMBL/GenBank/DDBJ databases">
        <title>Draft Genome sequence of Roseomonas sp. strain M3.</title>
        <authorList>
            <person name="Subhash Y."/>
            <person name="Lee S."/>
        </authorList>
    </citation>
    <scope>NUCLEOTIDE SEQUENCE [LARGE SCALE GENOMIC DNA]</scope>
    <source>
        <strain evidence="9 10">M3</strain>
    </source>
</reference>
<name>A0A1V2GY16_9PROT</name>
<sequence length="573" mass="60408">MSAAPIWGEYDTIILGGGSAGCVLAARLSEDPSRRVLLVEAGRDLRPGAVPASIASPYPGRAYFDPENTWPGLRASMGRAPGNAGQATIRPYEQARLLGGGSSINGIGANRGAPSDYAEWEEMGATGWGFSDVLPFFRKLETDLDHGDDGMLHGGTGPLPIQRIPRHLHSGFARAAEAAMVAQGFAAHDDQNGVWEDGVFPITVNLDREGARASVATAYLTEAVRARPNLAVWTGATVLRLTFEGRRATGALLRRDGAEGVVAAPLVILSSGALHSPAVLLRSGIGPGAALQGLGIAPVAARAGVGRNLLEHPSIGLSAFIAPAARLAAGDRYHIQSILRWSSGMEGVAPGDMHTAVNTRSGWHAVGHRIATLFSWVNKSYSQGRVTLTAPDADTPPDVDFNLLSDERDLTRLAQAFLLAARVLDAPELSGAVVEKFPSTYSEDVKKLLRPTRRNGVLTALAGPLMDRSALVRRRILGMAQQGIAPLETLCSDQGALQRHLRQHVGGVWHPCGTCRMGAADDPMAVCDAEGRVIGVEGLMVADASIMPSIPCANLNVPVIMIAEKLAQGLRRG</sequence>
<organism evidence="9 10">
    <name type="scientific">Teichococcus deserti</name>
    <dbReference type="NCBI Taxonomy" id="1817963"/>
    <lineage>
        <taxon>Bacteria</taxon>
        <taxon>Pseudomonadati</taxon>
        <taxon>Pseudomonadota</taxon>
        <taxon>Alphaproteobacteria</taxon>
        <taxon>Acetobacterales</taxon>
        <taxon>Roseomonadaceae</taxon>
        <taxon>Roseomonas</taxon>
    </lineage>
</organism>
<dbReference type="PROSITE" id="PS00624">
    <property type="entry name" value="GMC_OXRED_2"/>
    <property type="match status" value="1"/>
</dbReference>
<evidence type="ECO:0000259" key="8">
    <source>
        <dbReference type="PROSITE" id="PS00624"/>
    </source>
</evidence>
<evidence type="ECO:0000256" key="5">
    <source>
        <dbReference type="PIRSR" id="PIRSR000137-2"/>
    </source>
</evidence>
<evidence type="ECO:0000256" key="6">
    <source>
        <dbReference type="RuleBase" id="RU003968"/>
    </source>
</evidence>
<dbReference type="SUPFAM" id="SSF54373">
    <property type="entry name" value="FAD-linked reductases, C-terminal domain"/>
    <property type="match status" value="1"/>
</dbReference>
<comment type="caution">
    <text evidence="9">The sequence shown here is derived from an EMBL/GenBank/DDBJ whole genome shotgun (WGS) entry which is preliminary data.</text>
</comment>
<dbReference type="OrthoDB" id="9785276at2"/>
<accession>A0A1V2GY16</accession>
<feature type="binding site" evidence="5">
    <location>
        <begin position="509"/>
        <end position="510"/>
    </location>
    <ligand>
        <name>FAD</name>
        <dbReference type="ChEBI" id="CHEBI:57692"/>
    </ligand>
</feature>
<dbReference type="EMBL" id="MLCO01000233">
    <property type="protein sequence ID" value="ONG48995.1"/>
    <property type="molecule type" value="Genomic_DNA"/>
</dbReference>
<evidence type="ECO:0000256" key="1">
    <source>
        <dbReference type="ARBA" id="ARBA00001974"/>
    </source>
</evidence>
<dbReference type="PANTHER" id="PTHR11552:SF147">
    <property type="entry name" value="CHOLINE DEHYDROGENASE, MITOCHONDRIAL"/>
    <property type="match status" value="1"/>
</dbReference>
<keyword evidence="10" id="KW-1185">Reference proteome</keyword>
<evidence type="ECO:0000256" key="4">
    <source>
        <dbReference type="ARBA" id="ARBA00022827"/>
    </source>
</evidence>
<feature type="domain" description="Glucose-methanol-choline oxidoreductase N-terminal" evidence="7">
    <location>
        <begin position="95"/>
        <end position="118"/>
    </location>
</feature>
<feature type="binding site" evidence="5">
    <location>
        <position position="238"/>
    </location>
    <ligand>
        <name>FAD</name>
        <dbReference type="ChEBI" id="CHEBI:57692"/>
    </ligand>
</feature>
<dbReference type="GO" id="GO:0050660">
    <property type="term" value="F:flavin adenine dinucleotide binding"/>
    <property type="evidence" value="ECO:0007669"/>
    <property type="project" value="InterPro"/>
</dbReference>
<dbReference type="InterPro" id="IPR000172">
    <property type="entry name" value="GMC_OxRdtase_N"/>
</dbReference>
<dbReference type="PANTHER" id="PTHR11552">
    <property type="entry name" value="GLUCOSE-METHANOL-CHOLINE GMC OXIDOREDUCTASE"/>
    <property type="match status" value="1"/>
</dbReference>
<feature type="domain" description="Glucose-methanol-choline oxidoreductase N-terminal" evidence="8">
    <location>
        <begin position="272"/>
        <end position="286"/>
    </location>
</feature>
<dbReference type="Gene3D" id="3.30.410.40">
    <property type="match status" value="2"/>
</dbReference>
<dbReference type="InterPro" id="IPR036188">
    <property type="entry name" value="FAD/NAD-bd_sf"/>
</dbReference>
<dbReference type="GO" id="GO:0016614">
    <property type="term" value="F:oxidoreductase activity, acting on CH-OH group of donors"/>
    <property type="evidence" value="ECO:0007669"/>
    <property type="project" value="InterPro"/>
</dbReference>
<comment type="similarity">
    <text evidence="2 6">Belongs to the GMC oxidoreductase family.</text>
</comment>
<evidence type="ECO:0000256" key="3">
    <source>
        <dbReference type="ARBA" id="ARBA00022630"/>
    </source>
</evidence>
<evidence type="ECO:0000259" key="7">
    <source>
        <dbReference type="PROSITE" id="PS00623"/>
    </source>
</evidence>
<dbReference type="InterPro" id="IPR012132">
    <property type="entry name" value="GMC_OxRdtase"/>
</dbReference>
<protein>
    <recommendedName>
        <fullName evidence="7 8">Glucose-methanol-choline oxidoreductase N-terminal domain-containing protein</fullName>
    </recommendedName>
</protein>
<gene>
    <name evidence="9" type="ORF">BKE38_21305</name>
</gene>
<evidence type="ECO:0000313" key="9">
    <source>
        <dbReference type="EMBL" id="ONG48995.1"/>
    </source>
</evidence>
<dbReference type="RefSeq" id="WP_076959309.1">
    <property type="nucleotide sequence ID" value="NZ_MLCO01000233.1"/>
</dbReference>
<dbReference type="Pfam" id="PF00732">
    <property type="entry name" value="GMC_oxred_N"/>
    <property type="match status" value="1"/>
</dbReference>
<dbReference type="PROSITE" id="PS00623">
    <property type="entry name" value="GMC_OXRED_1"/>
    <property type="match status" value="1"/>
</dbReference>
<proteinExistence type="inferred from homology"/>